<keyword evidence="3" id="KW-0479">Metal-binding</keyword>
<evidence type="ECO:0000256" key="3">
    <source>
        <dbReference type="ARBA" id="ARBA00022723"/>
    </source>
</evidence>
<dbReference type="CDD" id="cd00564">
    <property type="entry name" value="TMP_TenI"/>
    <property type="match status" value="1"/>
</dbReference>
<dbReference type="Pfam" id="PF02581">
    <property type="entry name" value="TMP-TENI"/>
    <property type="match status" value="1"/>
</dbReference>
<gene>
    <name evidence="8" type="primary">thiE</name>
    <name evidence="8" type="ORF">Ttaiw_02060</name>
</gene>
<name>A0A554X2U8_9BURK</name>
<feature type="domain" description="Thiamine phosphate synthase/TenI" evidence="7">
    <location>
        <begin position="127"/>
        <end position="297"/>
    </location>
</feature>
<evidence type="ECO:0000256" key="4">
    <source>
        <dbReference type="ARBA" id="ARBA00022842"/>
    </source>
</evidence>
<reference evidence="8 9" key="1">
    <citation type="submission" date="2019-07" db="EMBL/GenBank/DDBJ databases">
        <title>Tepidimonas taiwanensis I1-1 draft genome.</title>
        <authorList>
            <person name="Da Costa M.S."/>
            <person name="Froufe H.J.C."/>
            <person name="Egas C."/>
            <person name="Albuquerque L."/>
        </authorList>
    </citation>
    <scope>NUCLEOTIDE SEQUENCE [LARGE SCALE GENOMIC DNA]</scope>
    <source>
        <strain evidence="8 9">I1-1</strain>
    </source>
</reference>
<dbReference type="InterPro" id="IPR022998">
    <property type="entry name" value="ThiamineP_synth_TenI"/>
</dbReference>
<dbReference type="GO" id="GO:0004789">
    <property type="term" value="F:thiamine-phosphate diphosphorylase activity"/>
    <property type="evidence" value="ECO:0007669"/>
    <property type="project" value="UniProtKB-EC"/>
</dbReference>
<dbReference type="GO" id="GO:0009228">
    <property type="term" value="P:thiamine biosynthetic process"/>
    <property type="evidence" value="ECO:0007669"/>
    <property type="project" value="UniProtKB-KW"/>
</dbReference>
<keyword evidence="5" id="KW-0784">Thiamine biosynthesis</keyword>
<evidence type="ECO:0000256" key="1">
    <source>
        <dbReference type="ARBA" id="ARBA00004948"/>
    </source>
</evidence>
<comment type="pathway">
    <text evidence="1">Cofactor biosynthesis; thiamine diphosphate biosynthesis.</text>
</comment>
<dbReference type="GO" id="GO:0046872">
    <property type="term" value="F:metal ion binding"/>
    <property type="evidence" value="ECO:0007669"/>
    <property type="project" value="UniProtKB-KW"/>
</dbReference>
<accession>A0A554X2U8</accession>
<evidence type="ECO:0000259" key="7">
    <source>
        <dbReference type="Pfam" id="PF02581"/>
    </source>
</evidence>
<dbReference type="FunFam" id="3.20.20.70:FF:000064">
    <property type="entry name" value="Thiamine-phosphate synthase"/>
    <property type="match status" value="1"/>
</dbReference>
<dbReference type="InterPro" id="IPR013785">
    <property type="entry name" value="Aldolase_TIM"/>
</dbReference>
<proteinExistence type="predicted"/>
<keyword evidence="2 8" id="KW-0808">Transferase</keyword>
<dbReference type="SUPFAM" id="SSF51391">
    <property type="entry name" value="Thiamin phosphate synthase"/>
    <property type="match status" value="1"/>
</dbReference>
<feature type="region of interest" description="Disordered" evidence="6">
    <location>
        <begin position="1"/>
        <end position="21"/>
    </location>
</feature>
<dbReference type="EC" id="2.5.1.3" evidence="8"/>
<dbReference type="PANTHER" id="PTHR20857">
    <property type="entry name" value="THIAMINE-PHOSPHATE PYROPHOSPHORYLASE"/>
    <property type="match status" value="1"/>
</dbReference>
<comment type="caution">
    <text evidence="8">The sequence shown here is derived from an EMBL/GenBank/DDBJ whole genome shotgun (WGS) entry which is preliminary data.</text>
</comment>
<dbReference type="EMBL" id="VJOM01000026">
    <property type="protein sequence ID" value="TSE30096.1"/>
    <property type="molecule type" value="Genomic_DNA"/>
</dbReference>
<dbReference type="PANTHER" id="PTHR20857:SF15">
    <property type="entry name" value="THIAMINE-PHOSPHATE SYNTHASE"/>
    <property type="match status" value="1"/>
</dbReference>
<evidence type="ECO:0000313" key="8">
    <source>
        <dbReference type="EMBL" id="TSE30096.1"/>
    </source>
</evidence>
<dbReference type="Gene3D" id="3.20.20.70">
    <property type="entry name" value="Aldolase class I"/>
    <property type="match status" value="1"/>
</dbReference>
<evidence type="ECO:0000256" key="5">
    <source>
        <dbReference type="ARBA" id="ARBA00022977"/>
    </source>
</evidence>
<evidence type="ECO:0000256" key="2">
    <source>
        <dbReference type="ARBA" id="ARBA00022679"/>
    </source>
</evidence>
<organism evidence="8 9">
    <name type="scientific">Tepidimonas taiwanensis</name>
    <dbReference type="NCBI Taxonomy" id="307486"/>
    <lineage>
        <taxon>Bacteria</taxon>
        <taxon>Pseudomonadati</taxon>
        <taxon>Pseudomonadota</taxon>
        <taxon>Betaproteobacteria</taxon>
        <taxon>Burkholderiales</taxon>
        <taxon>Tepidimonas</taxon>
    </lineage>
</organism>
<keyword evidence="9" id="KW-1185">Reference proteome</keyword>
<evidence type="ECO:0000256" key="6">
    <source>
        <dbReference type="SAM" id="MobiDB-lite"/>
    </source>
</evidence>
<keyword evidence="4" id="KW-0460">Magnesium</keyword>
<dbReference type="GO" id="GO:0005737">
    <property type="term" value="C:cytoplasm"/>
    <property type="evidence" value="ECO:0007669"/>
    <property type="project" value="TreeGrafter"/>
</dbReference>
<evidence type="ECO:0000313" key="9">
    <source>
        <dbReference type="Proteomes" id="UP000317763"/>
    </source>
</evidence>
<protein>
    <submittedName>
        <fullName evidence="8">Thiamine-phosphate synthase</fullName>
        <ecNumber evidence="8">2.5.1.3</ecNumber>
    </submittedName>
</protein>
<dbReference type="AlphaFoldDB" id="A0A554X2U8"/>
<dbReference type="Proteomes" id="UP000317763">
    <property type="component" value="Unassembled WGS sequence"/>
</dbReference>
<sequence>MPATDPRAPNAPLAHSHSEPTVDDPVAVVEAVVRLHADLAIARDADPHALPASPRVADVAYAAARRLGFIEADARCVAQAWTHRCARRAFDPADWPDDPEDFGWHATGPAFAPCPAKLGLYAVLPDAEWVGRMARAGVPTVQLRFKHTDPKRIAEEVEAAVRAVAGTPARLFINDHWRAAIAAGAYGVHLGQEDLDALTPDDIAQLRASGVRLGISTHGYAEMARALAVGPSYIALGAVFPTTLKAMPTAPQGPGRLRRYARAARHLPTVAIGGIGLAELPAVAASGVGSFAVVRAITGTPDPEAAAAELMAAWARLQRTP</sequence>
<dbReference type="STRING" id="307486.GCA_000807215_01696"/>
<dbReference type="OrthoDB" id="9810880at2"/>
<dbReference type="InterPro" id="IPR036206">
    <property type="entry name" value="ThiamineP_synth_sf"/>
</dbReference>